<organism evidence="1 2">
    <name type="scientific">Pseudomonas putida</name>
    <name type="common">Arthrobacter siderocapsulatus</name>
    <dbReference type="NCBI Taxonomy" id="303"/>
    <lineage>
        <taxon>Bacteria</taxon>
        <taxon>Pseudomonadati</taxon>
        <taxon>Pseudomonadota</taxon>
        <taxon>Gammaproteobacteria</taxon>
        <taxon>Pseudomonadales</taxon>
        <taxon>Pseudomonadaceae</taxon>
        <taxon>Pseudomonas</taxon>
    </lineage>
</organism>
<name>A0A177SAQ4_PSEPU</name>
<proteinExistence type="predicted"/>
<protein>
    <submittedName>
        <fullName evidence="1">Uncharacterized protein</fullName>
    </submittedName>
</protein>
<gene>
    <name evidence="1" type="ORF">AYO28_03195</name>
</gene>
<comment type="caution">
    <text evidence="1">The sequence shown here is derived from an EMBL/GenBank/DDBJ whole genome shotgun (WGS) entry which is preliminary data.</text>
</comment>
<reference evidence="1 2" key="1">
    <citation type="submission" date="2016-03" db="EMBL/GenBank/DDBJ databases">
        <title>Draft Genome Assembly of Pseudomonas putida strain CBF10-2.</title>
        <authorList>
            <person name="Iyer R.S."/>
            <person name="Damania A."/>
        </authorList>
    </citation>
    <scope>NUCLEOTIDE SEQUENCE [LARGE SCALE GENOMIC DNA]</scope>
    <source>
        <strain evidence="1 2">CBF10-2</strain>
    </source>
</reference>
<sequence length="70" mass="7656">MTEKSVEQKTLDTLNALIAGGQFPKSLIKHGASGSKLDLAAIQQIHQQLQEYYSGKPVEPEPRYTLDGVS</sequence>
<dbReference type="EMBL" id="LUCV01000049">
    <property type="protein sequence ID" value="OAI84902.1"/>
    <property type="molecule type" value="Genomic_DNA"/>
</dbReference>
<evidence type="ECO:0000313" key="2">
    <source>
        <dbReference type="Proteomes" id="UP000077752"/>
    </source>
</evidence>
<accession>A0A177SAQ4</accession>
<dbReference type="AlphaFoldDB" id="A0A177SAQ4"/>
<dbReference type="RefSeq" id="WP_064304683.1">
    <property type="nucleotide sequence ID" value="NZ_LUCV01000049.1"/>
</dbReference>
<evidence type="ECO:0000313" key="1">
    <source>
        <dbReference type="EMBL" id="OAI84902.1"/>
    </source>
</evidence>
<dbReference type="Proteomes" id="UP000077752">
    <property type="component" value="Unassembled WGS sequence"/>
</dbReference>